<dbReference type="EMBL" id="LWID01000001">
    <property type="protein sequence ID" value="MDG6895038.1"/>
    <property type="molecule type" value="Genomic_DNA"/>
</dbReference>
<gene>
    <name evidence="1" type="ORF">A6A20_05205</name>
</gene>
<keyword evidence="2" id="KW-1185">Reference proteome</keyword>
<organism evidence="1 2">
    <name type="scientific">Volucribacter amazonae</name>
    <dbReference type="NCBI Taxonomy" id="256731"/>
    <lineage>
        <taxon>Bacteria</taxon>
        <taxon>Pseudomonadati</taxon>
        <taxon>Pseudomonadota</taxon>
        <taxon>Gammaproteobacteria</taxon>
        <taxon>Pasteurellales</taxon>
        <taxon>Pasteurellaceae</taxon>
        <taxon>Volucribacter</taxon>
    </lineage>
</organism>
<evidence type="ECO:0000313" key="2">
    <source>
        <dbReference type="Proteomes" id="UP001155500"/>
    </source>
</evidence>
<name>A0A9X4P9L6_9PAST</name>
<proteinExistence type="predicted"/>
<protein>
    <submittedName>
        <fullName evidence="1">Uncharacterized protein</fullName>
    </submittedName>
</protein>
<accession>A0A9X4P9L6</accession>
<dbReference type="AlphaFoldDB" id="A0A9X4P9L6"/>
<dbReference type="RefSeq" id="WP_279572476.1">
    <property type="nucleotide sequence ID" value="NZ_LWID01000001.1"/>
</dbReference>
<reference evidence="1" key="1">
    <citation type="submission" date="2016-03" db="EMBL/GenBank/DDBJ databases">
        <title>Co-evolution between Pasteurellaceae and their hosts.</title>
        <authorList>
            <person name="Hansen M.J."/>
            <person name="Bojesen A.M."/>
            <person name="Planet P."/>
        </authorList>
    </citation>
    <scope>NUCLEOTIDE SEQUENCE</scope>
    <source>
        <strain evidence="1">146/S8/89</strain>
    </source>
</reference>
<evidence type="ECO:0000313" key="1">
    <source>
        <dbReference type="EMBL" id="MDG6895038.1"/>
    </source>
</evidence>
<dbReference type="Proteomes" id="UP001155500">
    <property type="component" value="Unassembled WGS sequence"/>
</dbReference>
<comment type="caution">
    <text evidence="1">The sequence shown here is derived from an EMBL/GenBank/DDBJ whole genome shotgun (WGS) entry which is preliminary data.</text>
</comment>
<sequence length="123" mass="13742">MKSKLLLGLNYQGNTYYAFRANLLTVAGECRALETIEEMGLSLDDLTNEQSDKHTKQNIALIDLAFICQQVSFEGIPSSDLTPQYLLEHLASTDYALINEVLDELRKKRIVAGNGEPHINQGE</sequence>